<feature type="region of interest" description="Disordered" evidence="11">
    <location>
        <begin position="917"/>
        <end position="959"/>
    </location>
</feature>
<feature type="compositionally biased region" description="Basic residues" evidence="11">
    <location>
        <begin position="883"/>
        <end position="892"/>
    </location>
</feature>
<dbReference type="GO" id="GO:0016787">
    <property type="term" value="F:hydrolase activity"/>
    <property type="evidence" value="ECO:0007669"/>
    <property type="project" value="UniProtKB-KW"/>
</dbReference>
<keyword evidence="4" id="KW-0227">DNA damage</keyword>
<sequence>MDSFSHHSSDPSDVDRESDTFYGNTDDEYKPFASDDDIKTDAHFDGHTDIQYNASKDSTALAYASPVVLDNTPSVHDSGDNEKLDELSFGGDDTKFLANQQLKEKVIKAEKVRLDKVLKAKGSLIRRLNTMRSRLDSPCTKVSEKEAIISRINTASKSLEALRKDEKCILKRLDFENNGNSDEATVETERERLIRTGKITPFFQTDDSQAMDALDITFKPQQTASKSRKSIDFVPKDQSGDEFSDHSSYNDNEEDKDDYKDNKKSFKRKKLHRMDADRYKDDGDELSYRRRLTKWAIERRKKRENLLLGDNADEKMTEQLDDDVEKEIFEPSLVYEDEVIHKGYCVPGDVYRHLFPYQRTCVKWLWELYCQEVGGLVGDEMGLGKTIQIISFLAGLGFSRLLKGPVIIVCPATVLRQWVQEFHKWWPPFRVAILHSTGSGLGSEAHDRDSESTYMSDESEENEYFLDKKRPKKKGKRSDTLHYPIKSKSKARALVANIVKNGHVLVTTYAAIRIHADILLPVKWAYCVLDEGHKIRNPDSEVTMACKRFKTLPVFQTQFATPINLGGYANANNVQVQTAYKCACILRDMISPYLLRRMKSDVATDLPKKSEQVLFCRLSDAQRREYEKFLSSKELKGILEGKLRILAGIDVLRKICNHPDLLERNNADFSANYGAVSRSGKMIVVKALLQMWKRQGHRVLLFCQTRQMLDILELFIKNEGYAYLRMDGSTSIQQRSKIVDCYNEDESYFVFLLTTKVGGLGINLTSANRVIIFDPDWNPSTDMQARERAWRLGQKKSVTIYRLMTSGTIEEKIYHRQIFKQFLTNKILKDPRQRRFFKSNDLHDLFMLGSKEDDTTETGNLFEGMDVEVHAGSSGANGALSSHTKRTKKPRRPYCDTQAELNTIQGIAKVDEYKPTPESVNQDLQDDNTVHSNMSDQNLHKSGSLSKESNQNLTNPYNDDDSGILQALFSKTGVHSALKHDAIMEASTPEALIVEKEATKVANDAIAALKKSRHRVRQERKDVGTPTWTGRSGSAGGSISRSTSKPSNQVNGKHVESHSNPLAKPSFLSSSSLLAGLRNRAAITQFPSTNSEQGTFPTLSSSVASASIVPGSAFAAAVSTISGSTAETHQDIDPASQAGMILQIRDWLVNSGGKASTSSIVSSLKVRLSADTLPVFRKMLKGIAYFTKDEQGVGLWCLKDEFK</sequence>
<evidence type="ECO:0000256" key="4">
    <source>
        <dbReference type="ARBA" id="ARBA00022763"/>
    </source>
</evidence>
<evidence type="ECO:0000256" key="11">
    <source>
        <dbReference type="SAM" id="MobiDB-lite"/>
    </source>
</evidence>
<gene>
    <name evidence="14" type="ORF">BDEG_23462</name>
</gene>
<keyword evidence="10" id="KW-0539">Nucleus</keyword>
<dbReference type="PROSITE" id="PS51194">
    <property type="entry name" value="HELICASE_CTER"/>
    <property type="match status" value="1"/>
</dbReference>
<reference evidence="14 15" key="1">
    <citation type="submission" date="2006-10" db="EMBL/GenBank/DDBJ databases">
        <title>The Genome Sequence of Batrachochytrium dendrobatidis JEL423.</title>
        <authorList>
            <consortium name="The Broad Institute Genome Sequencing Platform"/>
            <person name="Birren B."/>
            <person name="Lander E."/>
            <person name="Galagan J."/>
            <person name="Cuomo C."/>
            <person name="Devon K."/>
            <person name="Jaffe D."/>
            <person name="Butler J."/>
            <person name="Alvarez P."/>
            <person name="Gnerre S."/>
            <person name="Grabherr M."/>
            <person name="Kleber M."/>
            <person name="Mauceli E."/>
            <person name="Brockman W."/>
            <person name="Young S."/>
            <person name="LaButti K."/>
            <person name="Sykes S."/>
            <person name="DeCaprio D."/>
            <person name="Crawford M."/>
            <person name="Koehrsen M."/>
            <person name="Engels R."/>
            <person name="Montgomery P."/>
            <person name="Pearson M."/>
            <person name="Howarth C."/>
            <person name="Larson L."/>
            <person name="White J."/>
            <person name="O'Leary S."/>
            <person name="Kodira C."/>
            <person name="Zeng Q."/>
            <person name="Yandava C."/>
            <person name="Alvarado L."/>
            <person name="Longcore J."/>
            <person name="James T."/>
        </authorList>
    </citation>
    <scope>NUCLEOTIDE SEQUENCE [LARGE SCALE GENOMIC DNA]</scope>
    <source>
        <strain evidence="14 15">JEL423</strain>
    </source>
</reference>
<evidence type="ECO:0000313" key="15">
    <source>
        <dbReference type="Proteomes" id="UP000077115"/>
    </source>
</evidence>
<reference evidence="14 15" key="2">
    <citation type="submission" date="2016-05" db="EMBL/GenBank/DDBJ databases">
        <title>Lineage-specific infection strategies underlie the spectrum of fungal disease in amphibians.</title>
        <authorList>
            <person name="Cuomo C.A."/>
            <person name="Farrer R.A."/>
            <person name="James T."/>
            <person name="Longcore J."/>
            <person name="Birren B."/>
        </authorList>
    </citation>
    <scope>NUCLEOTIDE SEQUENCE [LARGE SCALE GENOMIC DNA]</scope>
    <source>
        <strain evidence="14 15">JEL423</strain>
    </source>
</reference>
<dbReference type="OrthoDB" id="413460at2759"/>
<proteinExistence type="inferred from homology"/>
<evidence type="ECO:0000256" key="7">
    <source>
        <dbReference type="ARBA" id="ARBA00022840"/>
    </source>
</evidence>
<dbReference type="SMART" id="SM00487">
    <property type="entry name" value="DEXDc"/>
    <property type="match status" value="1"/>
</dbReference>
<dbReference type="Gene3D" id="3.40.50.10810">
    <property type="entry name" value="Tandem AAA-ATPase domain"/>
    <property type="match status" value="1"/>
</dbReference>
<dbReference type="InterPro" id="IPR000330">
    <property type="entry name" value="SNF2_N"/>
</dbReference>
<dbReference type="GO" id="GO:0005634">
    <property type="term" value="C:nucleus"/>
    <property type="evidence" value="ECO:0007669"/>
    <property type="project" value="TreeGrafter"/>
</dbReference>
<dbReference type="Gene3D" id="3.40.50.300">
    <property type="entry name" value="P-loop containing nucleotide triphosphate hydrolases"/>
    <property type="match status" value="1"/>
</dbReference>
<evidence type="ECO:0000256" key="10">
    <source>
        <dbReference type="ARBA" id="ARBA00023242"/>
    </source>
</evidence>
<name>A0A177WJH9_BATDL</name>
<dbReference type="STRING" id="403673.A0A177WJH9"/>
<feature type="region of interest" description="Disordered" evidence="11">
    <location>
        <begin position="1012"/>
        <end position="1063"/>
    </location>
</feature>
<feature type="region of interest" description="Disordered" evidence="11">
    <location>
        <begin position="1"/>
        <end position="36"/>
    </location>
</feature>
<comment type="subcellular location">
    <subcellularLocation>
        <location evidence="1">Nucleus</location>
    </subcellularLocation>
</comment>
<evidence type="ECO:0000259" key="13">
    <source>
        <dbReference type="PROSITE" id="PS51194"/>
    </source>
</evidence>
<dbReference type="InterPro" id="IPR050496">
    <property type="entry name" value="SNF2_RAD54_helicase_repair"/>
</dbReference>
<dbReference type="CDD" id="cd22254">
    <property type="entry name" value="CSB_WHD"/>
    <property type="match status" value="1"/>
</dbReference>
<evidence type="ECO:0000313" key="14">
    <source>
        <dbReference type="EMBL" id="OAJ39630.1"/>
    </source>
</evidence>
<keyword evidence="5" id="KW-0378">Hydrolase</keyword>
<evidence type="ECO:0000256" key="1">
    <source>
        <dbReference type="ARBA" id="ARBA00004123"/>
    </source>
</evidence>
<dbReference type="CDD" id="cd18793">
    <property type="entry name" value="SF2_C_SNF"/>
    <property type="match status" value="1"/>
</dbReference>
<feature type="compositionally biased region" description="Basic and acidic residues" evidence="11">
    <location>
        <begin position="229"/>
        <end position="245"/>
    </location>
</feature>
<dbReference type="GO" id="GO:0008094">
    <property type="term" value="F:ATP-dependent activity, acting on DNA"/>
    <property type="evidence" value="ECO:0007669"/>
    <property type="project" value="TreeGrafter"/>
</dbReference>
<evidence type="ECO:0000256" key="3">
    <source>
        <dbReference type="ARBA" id="ARBA00022741"/>
    </source>
</evidence>
<dbReference type="Pfam" id="PF25875">
    <property type="entry name" value="WHD_Rad26_CSB"/>
    <property type="match status" value="1"/>
</dbReference>
<dbReference type="PANTHER" id="PTHR45629:SF7">
    <property type="entry name" value="DNA EXCISION REPAIR PROTEIN ERCC-6-RELATED"/>
    <property type="match status" value="1"/>
</dbReference>
<dbReference type="eggNOG" id="KOG0387">
    <property type="taxonomic scope" value="Eukaryota"/>
</dbReference>
<feature type="region of interest" description="Disordered" evidence="11">
    <location>
        <begin position="873"/>
        <end position="897"/>
    </location>
</feature>
<dbReference type="PANTHER" id="PTHR45629">
    <property type="entry name" value="SNF2/RAD54 FAMILY MEMBER"/>
    <property type="match status" value="1"/>
</dbReference>
<evidence type="ECO:0000256" key="2">
    <source>
        <dbReference type="ARBA" id="ARBA00007025"/>
    </source>
</evidence>
<comment type="similarity">
    <text evidence="2">Belongs to the SNF2/RAD54 helicase family.</text>
</comment>
<dbReference type="PROSITE" id="PS51192">
    <property type="entry name" value="HELICASE_ATP_BIND_1"/>
    <property type="match status" value="1"/>
</dbReference>
<evidence type="ECO:0000256" key="9">
    <source>
        <dbReference type="ARBA" id="ARBA00023204"/>
    </source>
</evidence>
<feature type="compositionally biased region" description="Basic and acidic residues" evidence="11">
    <location>
        <begin position="1"/>
        <end position="19"/>
    </location>
</feature>
<dbReference type="InterPro" id="IPR058951">
    <property type="entry name" value="WHD_Rad26_CSB-like"/>
</dbReference>
<feature type="domain" description="Helicase ATP-binding" evidence="12">
    <location>
        <begin position="366"/>
        <end position="589"/>
    </location>
</feature>
<evidence type="ECO:0000256" key="6">
    <source>
        <dbReference type="ARBA" id="ARBA00022806"/>
    </source>
</evidence>
<dbReference type="VEuPathDB" id="FungiDB:BDEG_23462"/>
<keyword evidence="9" id="KW-0234">DNA repair</keyword>
<feature type="region of interest" description="Disordered" evidence="11">
    <location>
        <begin position="219"/>
        <end position="262"/>
    </location>
</feature>
<dbReference type="Pfam" id="PF00176">
    <property type="entry name" value="SNF2-rel_dom"/>
    <property type="match status" value="1"/>
</dbReference>
<dbReference type="GO" id="GO:0006283">
    <property type="term" value="P:transcription-coupled nucleotide-excision repair"/>
    <property type="evidence" value="ECO:0007669"/>
    <property type="project" value="TreeGrafter"/>
</dbReference>
<keyword evidence="8" id="KW-0238">DNA-binding</keyword>
<keyword evidence="7" id="KW-0067">ATP-binding</keyword>
<feature type="domain" description="Helicase C-terminal" evidence="13">
    <location>
        <begin position="684"/>
        <end position="843"/>
    </location>
</feature>
<dbReference type="AlphaFoldDB" id="A0A177WJH9"/>
<dbReference type="Proteomes" id="UP000077115">
    <property type="component" value="Unassembled WGS sequence"/>
</dbReference>
<dbReference type="InterPro" id="IPR027417">
    <property type="entry name" value="P-loop_NTPase"/>
</dbReference>
<feature type="compositionally biased region" description="Low complexity" evidence="11">
    <location>
        <begin position="873"/>
        <end position="882"/>
    </location>
</feature>
<feature type="compositionally biased region" description="Low complexity" evidence="11">
    <location>
        <begin position="1029"/>
        <end position="1044"/>
    </location>
</feature>
<dbReference type="SUPFAM" id="SSF52540">
    <property type="entry name" value="P-loop containing nucleoside triphosphate hydrolases"/>
    <property type="match status" value="2"/>
</dbReference>
<dbReference type="InterPro" id="IPR049730">
    <property type="entry name" value="SNF2/RAD54-like_C"/>
</dbReference>
<keyword evidence="6" id="KW-0347">Helicase</keyword>
<evidence type="ECO:0000256" key="8">
    <source>
        <dbReference type="ARBA" id="ARBA00023125"/>
    </source>
</evidence>
<evidence type="ECO:0000256" key="5">
    <source>
        <dbReference type="ARBA" id="ARBA00022801"/>
    </source>
</evidence>
<dbReference type="GO" id="GO:0005524">
    <property type="term" value="F:ATP binding"/>
    <property type="evidence" value="ECO:0007669"/>
    <property type="project" value="InterPro"/>
</dbReference>
<dbReference type="Pfam" id="PF00271">
    <property type="entry name" value="Helicase_C"/>
    <property type="match status" value="1"/>
</dbReference>
<organism evidence="14 15">
    <name type="scientific">Batrachochytrium dendrobatidis (strain JEL423)</name>
    <dbReference type="NCBI Taxonomy" id="403673"/>
    <lineage>
        <taxon>Eukaryota</taxon>
        <taxon>Fungi</taxon>
        <taxon>Fungi incertae sedis</taxon>
        <taxon>Chytridiomycota</taxon>
        <taxon>Chytridiomycota incertae sedis</taxon>
        <taxon>Chytridiomycetes</taxon>
        <taxon>Rhizophydiales</taxon>
        <taxon>Rhizophydiales incertae sedis</taxon>
        <taxon>Batrachochytrium</taxon>
    </lineage>
</organism>
<protein>
    <submittedName>
        <fullName evidence="14">Uncharacterized protein</fullName>
    </submittedName>
</protein>
<dbReference type="InterPro" id="IPR001650">
    <property type="entry name" value="Helicase_C-like"/>
</dbReference>
<feature type="region of interest" description="Disordered" evidence="11">
    <location>
        <begin position="439"/>
        <end position="481"/>
    </location>
</feature>
<dbReference type="SMART" id="SM00490">
    <property type="entry name" value="HELICc"/>
    <property type="match status" value="1"/>
</dbReference>
<dbReference type="InterPro" id="IPR038718">
    <property type="entry name" value="SNF2-like_sf"/>
</dbReference>
<evidence type="ECO:0000259" key="12">
    <source>
        <dbReference type="PROSITE" id="PS51192"/>
    </source>
</evidence>
<accession>A0A177WJH9</accession>
<dbReference type="InterPro" id="IPR014001">
    <property type="entry name" value="Helicase_ATP-bd"/>
</dbReference>
<feature type="compositionally biased region" description="Polar residues" evidence="11">
    <location>
        <begin position="930"/>
        <end position="957"/>
    </location>
</feature>
<dbReference type="EMBL" id="DS022303">
    <property type="protein sequence ID" value="OAJ39630.1"/>
    <property type="molecule type" value="Genomic_DNA"/>
</dbReference>
<keyword evidence="3" id="KW-0547">Nucleotide-binding</keyword>